<sequence length="413" mass="44222">MSYKSAIKLTSMIVGFGTITACTHPPPNLQTRLVDTWGKRLYPTTNMDAVYPPRGGIFPGDVVALCSGPVENPAVPQQPSKEKPQAISSAEGAAGGRLRFDPVIMGRFSTFNEFIYEDLRDRPHFKQSAPSPNNRMSISFGSREIALPTVAFPTSSFVSQSNIDVGLTGTVDAVKGGVGASRSNTAYYILSIPNAGLLALPYPLARAAISQSLAKDPQNAKMIEDSFKALKGQDWNCELGLFAVWKVYYAREMVYSYGETLAQAFSAQAQVFIPEGTRSSATNEQIKSAVPKPATADGKQASTTSDDPMTGIITAVSTSRSASANAAMSSSDLGVQGGRVAVSNAYDQGVAFRYKYEEPLAIAVSYIKLNVGKNDRISSLEITPPTGNSTSTLKHEMDVNGDILDQDIFKKSP</sequence>
<dbReference type="Proteomes" id="UP000289465">
    <property type="component" value="Unassembled WGS sequence"/>
</dbReference>
<evidence type="ECO:0000313" key="3">
    <source>
        <dbReference type="Proteomes" id="UP000289465"/>
    </source>
</evidence>
<dbReference type="EMBL" id="UFQC01000021">
    <property type="protein sequence ID" value="SSW70081.1"/>
    <property type="molecule type" value="Genomic_DNA"/>
</dbReference>
<dbReference type="AlphaFoldDB" id="A0A446CQI1"/>
<feature type="region of interest" description="Disordered" evidence="1">
    <location>
        <begin position="69"/>
        <end position="92"/>
    </location>
</feature>
<reference evidence="2 3" key="1">
    <citation type="submission" date="2018-07" db="EMBL/GenBank/DDBJ databases">
        <authorList>
            <person name="Peeters C."/>
        </authorList>
    </citation>
    <scope>NUCLEOTIDE SEQUENCE [LARGE SCALE GENOMIC DNA]</scope>
    <source>
        <strain evidence="2 3">LMG 30378</strain>
    </source>
</reference>
<organism evidence="2 3">
    <name type="scientific">Achromobacter veterisilvae</name>
    <dbReference type="NCBI Taxonomy" id="2069367"/>
    <lineage>
        <taxon>Bacteria</taxon>
        <taxon>Pseudomonadati</taxon>
        <taxon>Pseudomonadota</taxon>
        <taxon>Betaproteobacteria</taxon>
        <taxon>Burkholderiales</taxon>
        <taxon>Alcaligenaceae</taxon>
        <taxon>Achromobacter</taxon>
    </lineage>
</organism>
<gene>
    <name evidence="2" type="ORF">AVE30378_03816</name>
</gene>
<evidence type="ECO:0000313" key="2">
    <source>
        <dbReference type="EMBL" id="SSW70081.1"/>
    </source>
</evidence>
<accession>A0A446CQI1</accession>
<dbReference type="PROSITE" id="PS51257">
    <property type="entry name" value="PROKAR_LIPOPROTEIN"/>
    <property type="match status" value="1"/>
</dbReference>
<evidence type="ECO:0000256" key="1">
    <source>
        <dbReference type="SAM" id="MobiDB-lite"/>
    </source>
</evidence>
<name>A0A446CQI1_9BURK</name>
<feature type="region of interest" description="Disordered" evidence="1">
    <location>
        <begin position="282"/>
        <end position="310"/>
    </location>
</feature>
<proteinExistence type="predicted"/>
<protein>
    <submittedName>
        <fullName evidence="2">Uncharacterized protein</fullName>
    </submittedName>
</protein>